<gene>
    <name evidence="1" type="ORF">CJD38_15295</name>
</gene>
<protein>
    <recommendedName>
        <fullName evidence="3">DNA-binding protein</fullName>
    </recommendedName>
</protein>
<name>A0A2T5MCJ6_9GAMM</name>
<evidence type="ECO:0008006" key="3">
    <source>
        <dbReference type="Google" id="ProtNLM"/>
    </source>
</evidence>
<organism evidence="1 2">
    <name type="scientific">Stenotrophobium rhamnosiphilum</name>
    <dbReference type="NCBI Taxonomy" id="2029166"/>
    <lineage>
        <taxon>Bacteria</taxon>
        <taxon>Pseudomonadati</taxon>
        <taxon>Pseudomonadota</taxon>
        <taxon>Gammaproteobacteria</taxon>
        <taxon>Nevskiales</taxon>
        <taxon>Nevskiaceae</taxon>
        <taxon>Stenotrophobium</taxon>
    </lineage>
</organism>
<keyword evidence="2" id="KW-1185">Reference proteome</keyword>
<evidence type="ECO:0000313" key="2">
    <source>
        <dbReference type="Proteomes" id="UP000244248"/>
    </source>
</evidence>
<dbReference type="AlphaFoldDB" id="A0A2T5MCJ6"/>
<accession>A0A2T5MCJ6</accession>
<comment type="caution">
    <text evidence="1">The sequence shown here is derived from an EMBL/GenBank/DDBJ whole genome shotgun (WGS) entry which is preliminary data.</text>
</comment>
<dbReference type="Proteomes" id="UP000244248">
    <property type="component" value="Unassembled WGS sequence"/>
</dbReference>
<reference evidence="1 2" key="1">
    <citation type="submission" date="2018-04" db="EMBL/GenBank/DDBJ databases">
        <title>Novel species isolated from glacier.</title>
        <authorList>
            <person name="Liu Q."/>
            <person name="Xin Y.-H."/>
        </authorList>
    </citation>
    <scope>NUCLEOTIDE SEQUENCE [LARGE SCALE GENOMIC DNA]</scope>
    <source>
        <strain evidence="1 2">GT1R17</strain>
    </source>
</reference>
<dbReference type="EMBL" id="QANS01000006">
    <property type="protein sequence ID" value="PTU30309.1"/>
    <property type="molecule type" value="Genomic_DNA"/>
</dbReference>
<proteinExistence type="predicted"/>
<evidence type="ECO:0000313" key="1">
    <source>
        <dbReference type="EMBL" id="PTU30309.1"/>
    </source>
</evidence>
<sequence>MSSQPLEATLLGKYGALMDVGDLAELLGSTPTRVTNGFAIDLPWCRPLRRARIKLGRQVRFNTHTVAEVLIEMQQTETAAELTSIRR</sequence>